<dbReference type="EMBL" id="JABXBU010000003">
    <property type="protein sequence ID" value="KAF8791937.1"/>
    <property type="molecule type" value="Genomic_DNA"/>
</dbReference>
<evidence type="ECO:0000313" key="1">
    <source>
        <dbReference type="EMBL" id="KAF8791937.1"/>
    </source>
</evidence>
<dbReference type="AlphaFoldDB" id="A0A8T0FL51"/>
<reference evidence="1" key="2">
    <citation type="submission" date="2020-06" db="EMBL/GenBank/DDBJ databases">
        <authorList>
            <person name="Sheffer M."/>
        </authorList>
    </citation>
    <scope>NUCLEOTIDE SEQUENCE</scope>
</reference>
<name>A0A8T0FL51_ARGBR</name>
<proteinExistence type="predicted"/>
<accession>A0A8T0FL51</accession>
<sequence length="83" mass="9320">MWQRREVPSDSVWCCLRSLSQKDGEYRGKEVRLGMGEDLPFSGWSAVSINTGLEIQSRDCVFGGKISDRVTTKENGAGYDFII</sequence>
<comment type="caution">
    <text evidence="1">The sequence shown here is derived from an EMBL/GenBank/DDBJ whole genome shotgun (WGS) entry which is preliminary data.</text>
</comment>
<dbReference type="Proteomes" id="UP000807504">
    <property type="component" value="Unassembled WGS sequence"/>
</dbReference>
<reference evidence="1" key="1">
    <citation type="journal article" date="2020" name="bioRxiv">
        <title>Chromosome-level reference genome of the European wasp spider Argiope bruennichi: a resource for studies on range expansion and evolutionary adaptation.</title>
        <authorList>
            <person name="Sheffer M.M."/>
            <person name="Hoppe A."/>
            <person name="Krehenwinkel H."/>
            <person name="Uhl G."/>
            <person name="Kuss A.W."/>
            <person name="Jensen L."/>
            <person name="Jensen C."/>
            <person name="Gillespie R.G."/>
            <person name="Hoff K.J."/>
            <person name="Prost S."/>
        </authorList>
    </citation>
    <scope>NUCLEOTIDE SEQUENCE</scope>
</reference>
<evidence type="ECO:0000313" key="2">
    <source>
        <dbReference type="Proteomes" id="UP000807504"/>
    </source>
</evidence>
<protein>
    <submittedName>
        <fullName evidence="1">Uncharacterized protein</fullName>
    </submittedName>
</protein>
<gene>
    <name evidence="1" type="ORF">HNY73_003598</name>
</gene>
<organism evidence="1 2">
    <name type="scientific">Argiope bruennichi</name>
    <name type="common">Wasp spider</name>
    <name type="synonym">Aranea bruennichi</name>
    <dbReference type="NCBI Taxonomy" id="94029"/>
    <lineage>
        <taxon>Eukaryota</taxon>
        <taxon>Metazoa</taxon>
        <taxon>Ecdysozoa</taxon>
        <taxon>Arthropoda</taxon>
        <taxon>Chelicerata</taxon>
        <taxon>Arachnida</taxon>
        <taxon>Araneae</taxon>
        <taxon>Araneomorphae</taxon>
        <taxon>Entelegynae</taxon>
        <taxon>Araneoidea</taxon>
        <taxon>Araneidae</taxon>
        <taxon>Argiope</taxon>
    </lineage>
</organism>
<keyword evidence="2" id="KW-1185">Reference proteome</keyword>